<reference evidence="1" key="1">
    <citation type="submission" date="2023-03" db="EMBL/GenBank/DDBJ databases">
        <title>Massive genome expansion in bonnet fungi (Mycena s.s.) driven by repeated elements and novel gene families across ecological guilds.</title>
        <authorList>
            <consortium name="Lawrence Berkeley National Laboratory"/>
            <person name="Harder C.B."/>
            <person name="Miyauchi S."/>
            <person name="Viragh M."/>
            <person name="Kuo A."/>
            <person name="Thoen E."/>
            <person name="Andreopoulos B."/>
            <person name="Lu D."/>
            <person name="Skrede I."/>
            <person name="Drula E."/>
            <person name="Henrissat B."/>
            <person name="Morin E."/>
            <person name="Kohler A."/>
            <person name="Barry K."/>
            <person name="LaButti K."/>
            <person name="Morin E."/>
            <person name="Salamov A."/>
            <person name="Lipzen A."/>
            <person name="Mereny Z."/>
            <person name="Hegedus B."/>
            <person name="Baldrian P."/>
            <person name="Stursova M."/>
            <person name="Weitz H."/>
            <person name="Taylor A."/>
            <person name="Grigoriev I.V."/>
            <person name="Nagy L.G."/>
            <person name="Martin F."/>
            <person name="Kauserud H."/>
        </authorList>
    </citation>
    <scope>NUCLEOTIDE SEQUENCE</scope>
    <source>
        <strain evidence="1">CBHHK067</strain>
    </source>
</reference>
<evidence type="ECO:0000313" key="1">
    <source>
        <dbReference type="EMBL" id="KAJ7627891.1"/>
    </source>
</evidence>
<protein>
    <submittedName>
        <fullName evidence="1">Uncharacterized protein</fullName>
    </submittedName>
</protein>
<proteinExistence type="predicted"/>
<keyword evidence="2" id="KW-1185">Reference proteome</keyword>
<dbReference type="AlphaFoldDB" id="A0AAD7BQS7"/>
<evidence type="ECO:0000313" key="2">
    <source>
        <dbReference type="Proteomes" id="UP001221757"/>
    </source>
</evidence>
<dbReference type="EMBL" id="JARKIE010000564">
    <property type="protein sequence ID" value="KAJ7627891.1"/>
    <property type="molecule type" value="Genomic_DNA"/>
</dbReference>
<dbReference type="Proteomes" id="UP001221757">
    <property type="component" value="Unassembled WGS sequence"/>
</dbReference>
<organism evidence="1 2">
    <name type="scientific">Mycena rosella</name>
    <name type="common">Pink bonnet</name>
    <name type="synonym">Agaricus rosellus</name>
    <dbReference type="NCBI Taxonomy" id="1033263"/>
    <lineage>
        <taxon>Eukaryota</taxon>
        <taxon>Fungi</taxon>
        <taxon>Dikarya</taxon>
        <taxon>Basidiomycota</taxon>
        <taxon>Agaricomycotina</taxon>
        <taxon>Agaricomycetes</taxon>
        <taxon>Agaricomycetidae</taxon>
        <taxon>Agaricales</taxon>
        <taxon>Marasmiineae</taxon>
        <taxon>Mycenaceae</taxon>
        <taxon>Mycena</taxon>
    </lineage>
</organism>
<name>A0AAD7BQS7_MYCRO</name>
<accession>A0AAD7BQS7</accession>
<comment type="caution">
    <text evidence="1">The sequence shown here is derived from an EMBL/GenBank/DDBJ whole genome shotgun (WGS) entry which is preliminary data.</text>
</comment>
<gene>
    <name evidence="1" type="ORF">B0H17DRAFT_1150821</name>
</gene>
<sequence>MSLCPVPSASGRGGGGSHIAACIPSGFLHYSMSSKQTHYLGLKAQIVCEDASDVSEAAEVEETSIPGSEWRVTEAVEVVEVKETSIPGAGWRAMETAEVAKVTEMTAPMSDHEKKLEGWLYV</sequence>